<dbReference type="KEGG" id="tsy:THSYN_28815"/>
<dbReference type="GO" id="GO:0009243">
    <property type="term" value="P:O antigen biosynthetic process"/>
    <property type="evidence" value="ECO:0007669"/>
    <property type="project" value="UniProtKB-UniPathway"/>
</dbReference>
<keyword evidence="9" id="KW-1185">Reference proteome</keyword>
<dbReference type="GO" id="GO:0019305">
    <property type="term" value="P:dTDP-rhamnose biosynthetic process"/>
    <property type="evidence" value="ECO:0007669"/>
    <property type="project" value="UniProtKB-UniPathway"/>
</dbReference>
<dbReference type="InterPro" id="IPR036291">
    <property type="entry name" value="NAD(P)-bd_dom_sf"/>
</dbReference>
<evidence type="ECO:0000256" key="6">
    <source>
        <dbReference type="RuleBase" id="RU364082"/>
    </source>
</evidence>
<gene>
    <name evidence="8" type="ORF">THSYN_28815</name>
</gene>
<dbReference type="EMBL" id="CP020370">
    <property type="protein sequence ID" value="AUB84539.1"/>
    <property type="molecule type" value="Genomic_DNA"/>
</dbReference>
<evidence type="ECO:0000256" key="1">
    <source>
        <dbReference type="ARBA" id="ARBA00004781"/>
    </source>
</evidence>
<keyword evidence="6" id="KW-0560">Oxidoreductase</keyword>
<dbReference type="UniPathway" id="UPA00124"/>
<dbReference type="AlphaFoldDB" id="A0A2K8UGE3"/>
<comment type="pathway">
    <text evidence="1 6">Carbohydrate biosynthesis; dTDP-L-rhamnose biosynthesis.</text>
</comment>
<evidence type="ECO:0000256" key="5">
    <source>
        <dbReference type="ARBA" id="ARBA00048200"/>
    </source>
</evidence>
<dbReference type="Pfam" id="PF04321">
    <property type="entry name" value="RmlD_sub_bind"/>
    <property type="match status" value="1"/>
</dbReference>
<dbReference type="PANTHER" id="PTHR10491:SF4">
    <property type="entry name" value="METHIONINE ADENOSYLTRANSFERASE 2 SUBUNIT BETA"/>
    <property type="match status" value="1"/>
</dbReference>
<keyword evidence="6" id="KW-0521">NADP</keyword>
<accession>A0A2K8UGE3</accession>
<evidence type="ECO:0000256" key="4">
    <source>
        <dbReference type="ARBA" id="ARBA00017099"/>
    </source>
</evidence>
<evidence type="ECO:0000259" key="7">
    <source>
        <dbReference type="Pfam" id="PF04321"/>
    </source>
</evidence>
<comment type="catalytic activity">
    <reaction evidence="5 6">
        <text>dTDP-beta-L-rhamnose + NADP(+) = dTDP-4-dehydro-beta-L-rhamnose + NADPH + H(+)</text>
        <dbReference type="Rhea" id="RHEA:21796"/>
        <dbReference type="ChEBI" id="CHEBI:15378"/>
        <dbReference type="ChEBI" id="CHEBI:57510"/>
        <dbReference type="ChEBI" id="CHEBI:57783"/>
        <dbReference type="ChEBI" id="CHEBI:58349"/>
        <dbReference type="ChEBI" id="CHEBI:62830"/>
        <dbReference type="EC" id="1.1.1.133"/>
    </reaction>
</comment>
<organism evidence="8 9">
    <name type="scientific">Candidatus Thiodictyon syntrophicum</name>
    <dbReference type="NCBI Taxonomy" id="1166950"/>
    <lineage>
        <taxon>Bacteria</taxon>
        <taxon>Pseudomonadati</taxon>
        <taxon>Pseudomonadota</taxon>
        <taxon>Gammaproteobacteria</taxon>
        <taxon>Chromatiales</taxon>
        <taxon>Chromatiaceae</taxon>
        <taxon>Thiodictyon</taxon>
    </lineage>
</organism>
<comment type="similarity">
    <text evidence="2 6">Belongs to the dTDP-4-dehydrorhamnose reductase family.</text>
</comment>
<name>A0A2K8UGE3_9GAMM</name>
<evidence type="ECO:0000313" key="9">
    <source>
        <dbReference type="Proteomes" id="UP000232638"/>
    </source>
</evidence>
<dbReference type="OrthoDB" id="9803892at2"/>
<dbReference type="RefSeq" id="WP_100922188.1">
    <property type="nucleotide sequence ID" value="NZ_CP020370.1"/>
</dbReference>
<sequence>MKLVVLGATGMLGHKLLQQLSQGHEAWGTVRGELSGAPNIAGVEPGRLIGGVTVSDLGSIRRAIESVGADAVINCIGIVKQIDAANDAIASIAINALLPHQLARICADLGARLIHFSTDCVFAGRGGPYRESDPTDPTDLYGRSKLLGEVDRPGCFTLRSSIVGRELRRGTGLFDWFFSQRGAQVRGYRHALYTGLTTLAMADVVRFLLESHPGLSGVWHVASAPIDKCSLLELVNQVYGLGVRIVPDETFLCDRRLDGSRFREATGWVAPTWQSMIETMHADPLL</sequence>
<evidence type="ECO:0000256" key="3">
    <source>
        <dbReference type="ARBA" id="ARBA00012929"/>
    </source>
</evidence>
<reference evidence="8 9" key="1">
    <citation type="submission" date="2017-03" db="EMBL/GenBank/DDBJ databases">
        <title>Complete genome sequence of Candidatus 'Thiodictyon syntrophicum' sp. nov. strain Cad16T, a photolithoautotroph purple sulfur bacterium isolated from an alpine meromictic lake.</title>
        <authorList>
            <person name="Luedin S.M."/>
            <person name="Pothier J.F."/>
            <person name="Danza F."/>
            <person name="Storelli N."/>
            <person name="Wittwer M."/>
            <person name="Tonolla M."/>
        </authorList>
    </citation>
    <scope>NUCLEOTIDE SEQUENCE [LARGE SCALE GENOMIC DNA]</scope>
    <source>
        <strain evidence="8 9">Cad16T</strain>
    </source>
</reference>
<evidence type="ECO:0000313" key="8">
    <source>
        <dbReference type="EMBL" id="AUB84539.1"/>
    </source>
</evidence>
<dbReference type="InterPro" id="IPR029903">
    <property type="entry name" value="RmlD-like-bd"/>
</dbReference>
<comment type="cofactor">
    <cofactor evidence="6">
        <name>Mg(2+)</name>
        <dbReference type="ChEBI" id="CHEBI:18420"/>
    </cofactor>
    <text evidence="6">Binds 1 Mg(2+) ion per monomer.</text>
</comment>
<dbReference type="InterPro" id="IPR005913">
    <property type="entry name" value="dTDP_dehydrorham_reduct"/>
</dbReference>
<comment type="function">
    <text evidence="6">Catalyzes the reduction of dTDP-6-deoxy-L-lyxo-4-hexulose to yield dTDP-L-rhamnose.</text>
</comment>
<dbReference type="SUPFAM" id="SSF51735">
    <property type="entry name" value="NAD(P)-binding Rossmann-fold domains"/>
    <property type="match status" value="1"/>
</dbReference>
<protein>
    <recommendedName>
        <fullName evidence="4 6">dTDP-4-dehydrorhamnose reductase</fullName>
        <ecNumber evidence="3 6">1.1.1.133</ecNumber>
    </recommendedName>
</protein>
<dbReference type="PANTHER" id="PTHR10491">
    <property type="entry name" value="DTDP-4-DEHYDRORHAMNOSE REDUCTASE"/>
    <property type="match status" value="1"/>
</dbReference>
<dbReference type="CDD" id="cd05254">
    <property type="entry name" value="dTDP_HR_like_SDR_e"/>
    <property type="match status" value="1"/>
</dbReference>
<dbReference type="Proteomes" id="UP000232638">
    <property type="component" value="Chromosome"/>
</dbReference>
<dbReference type="UniPathway" id="UPA00281"/>
<dbReference type="Gene3D" id="3.40.50.720">
    <property type="entry name" value="NAD(P)-binding Rossmann-like Domain"/>
    <property type="match status" value="1"/>
</dbReference>
<dbReference type="EC" id="1.1.1.133" evidence="3 6"/>
<feature type="domain" description="RmlD-like substrate binding" evidence="7">
    <location>
        <begin position="1"/>
        <end position="150"/>
    </location>
</feature>
<evidence type="ECO:0000256" key="2">
    <source>
        <dbReference type="ARBA" id="ARBA00010944"/>
    </source>
</evidence>
<dbReference type="GO" id="GO:0005829">
    <property type="term" value="C:cytosol"/>
    <property type="evidence" value="ECO:0007669"/>
    <property type="project" value="TreeGrafter"/>
</dbReference>
<proteinExistence type="inferred from homology"/>
<dbReference type="GO" id="GO:0008831">
    <property type="term" value="F:dTDP-4-dehydrorhamnose reductase activity"/>
    <property type="evidence" value="ECO:0007669"/>
    <property type="project" value="UniProtKB-EC"/>
</dbReference>